<name>A0A8J7YVC8_9ARCH</name>
<comment type="caution">
    <text evidence="1">The sequence shown here is derived from an EMBL/GenBank/DDBJ whole genome shotgun (WGS) entry which is preliminary data.</text>
</comment>
<evidence type="ECO:0000313" key="1">
    <source>
        <dbReference type="EMBL" id="MBX8644822.1"/>
    </source>
</evidence>
<accession>A0A8J7YVC8</accession>
<dbReference type="EMBL" id="JAHEAC010000107">
    <property type="protein sequence ID" value="MBX8644822.1"/>
    <property type="molecule type" value="Genomic_DNA"/>
</dbReference>
<reference evidence="1" key="1">
    <citation type="submission" date="2021-05" db="EMBL/GenBank/DDBJ databases">
        <title>Genomic insights into ecological role and evolution of a novel Thermoplasmata order Candidatus Sysuiplasmatales.</title>
        <authorList>
            <person name="Yuan Y."/>
        </authorList>
    </citation>
    <scope>NUCLEOTIDE SEQUENCE</scope>
    <source>
        <strain evidence="1">TUT19-bin139</strain>
    </source>
</reference>
<evidence type="ECO:0000313" key="2">
    <source>
        <dbReference type="Proteomes" id="UP000750197"/>
    </source>
</evidence>
<proteinExistence type="predicted"/>
<dbReference type="Proteomes" id="UP000750197">
    <property type="component" value="Unassembled WGS sequence"/>
</dbReference>
<protein>
    <submittedName>
        <fullName evidence="1">Uncharacterized protein</fullName>
    </submittedName>
</protein>
<gene>
    <name evidence="1" type="ORF">KIY12_08920</name>
</gene>
<sequence>MTGAEGPQMDDCLVIDYMPYLRARITAAAKEVQVCRKVIHSQFSMNPCLHDSYVRAANELQGLLEKWTQCFPGEPAVQPVFLESCLTGGTRC</sequence>
<dbReference type="AlphaFoldDB" id="A0A8J7YVC8"/>
<organism evidence="1 2">
    <name type="scientific">Candidatus Sysuiplasma superficiale</name>
    <dbReference type="NCBI Taxonomy" id="2823368"/>
    <lineage>
        <taxon>Archaea</taxon>
        <taxon>Methanobacteriati</taxon>
        <taxon>Thermoplasmatota</taxon>
        <taxon>Thermoplasmata</taxon>
        <taxon>Candidatus Sysuiplasmatales</taxon>
        <taxon>Candidatus Sysuiplasmataceae</taxon>
        <taxon>Candidatus Sysuiplasma</taxon>
    </lineage>
</organism>